<evidence type="ECO:0000313" key="1">
    <source>
        <dbReference type="EMBL" id="KAH3773903.1"/>
    </source>
</evidence>
<evidence type="ECO:0000313" key="2">
    <source>
        <dbReference type="Proteomes" id="UP000828390"/>
    </source>
</evidence>
<sequence>MIVLENCPLSQNRDMISLNPEPAKRPNSAYYLTNAKTMNVTNFAWSFHAIWKGDIDYGPPVRLFTPVPEGRCHFIKGSHVTGNDSYISPSCLCNGSL</sequence>
<reference evidence="1" key="2">
    <citation type="submission" date="2020-11" db="EMBL/GenBank/DDBJ databases">
        <authorList>
            <person name="McCartney M.A."/>
            <person name="Auch B."/>
            <person name="Kono T."/>
            <person name="Mallez S."/>
            <person name="Becker A."/>
            <person name="Gohl D.M."/>
            <person name="Silverstein K.A.T."/>
            <person name="Koren S."/>
            <person name="Bechman K.B."/>
            <person name="Herman A."/>
            <person name="Abrahante J.E."/>
            <person name="Garbe J."/>
        </authorList>
    </citation>
    <scope>NUCLEOTIDE SEQUENCE</scope>
    <source>
        <strain evidence="1">Duluth1</strain>
        <tissue evidence="1">Whole animal</tissue>
    </source>
</reference>
<organism evidence="1 2">
    <name type="scientific">Dreissena polymorpha</name>
    <name type="common">Zebra mussel</name>
    <name type="synonym">Mytilus polymorpha</name>
    <dbReference type="NCBI Taxonomy" id="45954"/>
    <lineage>
        <taxon>Eukaryota</taxon>
        <taxon>Metazoa</taxon>
        <taxon>Spiralia</taxon>
        <taxon>Lophotrochozoa</taxon>
        <taxon>Mollusca</taxon>
        <taxon>Bivalvia</taxon>
        <taxon>Autobranchia</taxon>
        <taxon>Heteroconchia</taxon>
        <taxon>Euheterodonta</taxon>
        <taxon>Imparidentia</taxon>
        <taxon>Neoheterodontei</taxon>
        <taxon>Myida</taxon>
        <taxon>Dreissenoidea</taxon>
        <taxon>Dreissenidae</taxon>
        <taxon>Dreissena</taxon>
    </lineage>
</organism>
<dbReference type="EMBL" id="JAIWYP010000009">
    <property type="protein sequence ID" value="KAH3773903.1"/>
    <property type="molecule type" value="Genomic_DNA"/>
</dbReference>
<comment type="caution">
    <text evidence="1">The sequence shown here is derived from an EMBL/GenBank/DDBJ whole genome shotgun (WGS) entry which is preliminary data.</text>
</comment>
<name>A0A9D4E690_DREPO</name>
<dbReference type="Proteomes" id="UP000828390">
    <property type="component" value="Unassembled WGS sequence"/>
</dbReference>
<gene>
    <name evidence="1" type="ORF">DPMN_175274</name>
</gene>
<accession>A0A9D4E690</accession>
<protein>
    <submittedName>
        <fullName evidence="1">Uncharacterized protein</fullName>
    </submittedName>
</protein>
<dbReference type="AlphaFoldDB" id="A0A9D4E690"/>
<reference evidence="1" key="1">
    <citation type="journal article" date="2019" name="bioRxiv">
        <title>The Genome of the Zebra Mussel, Dreissena polymorpha: A Resource for Invasive Species Research.</title>
        <authorList>
            <person name="McCartney M.A."/>
            <person name="Auch B."/>
            <person name="Kono T."/>
            <person name="Mallez S."/>
            <person name="Zhang Y."/>
            <person name="Obille A."/>
            <person name="Becker A."/>
            <person name="Abrahante J.E."/>
            <person name="Garbe J."/>
            <person name="Badalamenti J.P."/>
            <person name="Herman A."/>
            <person name="Mangelson H."/>
            <person name="Liachko I."/>
            <person name="Sullivan S."/>
            <person name="Sone E.D."/>
            <person name="Koren S."/>
            <person name="Silverstein K.A.T."/>
            <person name="Beckman K.B."/>
            <person name="Gohl D.M."/>
        </authorList>
    </citation>
    <scope>NUCLEOTIDE SEQUENCE</scope>
    <source>
        <strain evidence="1">Duluth1</strain>
        <tissue evidence="1">Whole animal</tissue>
    </source>
</reference>
<proteinExistence type="predicted"/>
<keyword evidence="2" id="KW-1185">Reference proteome</keyword>